<organism evidence="2 3">
    <name type="scientific">Thelephora terrestris</name>
    <dbReference type="NCBI Taxonomy" id="56493"/>
    <lineage>
        <taxon>Eukaryota</taxon>
        <taxon>Fungi</taxon>
        <taxon>Dikarya</taxon>
        <taxon>Basidiomycota</taxon>
        <taxon>Agaricomycotina</taxon>
        <taxon>Agaricomycetes</taxon>
        <taxon>Thelephorales</taxon>
        <taxon>Thelephoraceae</taxon>
        <taxon>Thelephora</taxon>
    </lineage>
</organism>
<dbReference type="Proteomes" id="UP000736335">
    <property type="component" value="Unassembled WGS sequence"/>
</dbReference>
<evidence type="ECO:0000313" key="3">
    <source>
        <dbReference type="Proteomes" id="UP000736335"/>
    </source>
</evidence>
<name>A0A9P6HQK0_9AGAM</name>
<sequence>MDKQQHNYYLHNKVVKNQIQNQHYHDPDNEHTGRYANYINQHAGYFDEHINFNATIVHGRAKTHSAQTGRAAQTGGRSSQVCSRKVEEDEKTGQGARRLLIRTLPVPVRGLSRFASSFALLLCSH</sequence>
<proteinExistence type="predicted"/>
<reference evidence="2" key="2">
    <citation type="submission" date="2020-11" db="EMBL/GenBank/DDBJ databases">
        <authorList>
            <consortium name="DOE Joint Genome Institute"/>
            <person name="Kuo A."/>
            <person name="Miyauchi S."/>
            <person name="Kiss E."/>
            <person name="Drula E."/>
            <person name="Kohler A."/>
            <person name="Sanchez-Garcia M."/>
            <person name="Andreopoulos B."/>
            <person name="Barry K.W."/>
            <person name="Bonito G."/>
            <person name="Buee M."/>
            <person name="Carver A."/>
            <person name="Chen C."/>
            <person name="Cichocki N."/>
            <person name="Clum A."/>
            <person name="Culley D."/>
            <person name="Crous P.W."/>
            <person name="Fauchery L."/>
            <person name="Girlanda M."/>
            <person name="Hayes R."/>
            <person name="Keri Z."/>
            <person name="Labutti K."/>
            <person name="Lipzen A."/>
            <person name="Lombard V."/>
            <person name="Magnuson J."/>
            <person name="Maillard F."/>
            <person name="Morin E."/>
            <person name="Murat C."/>
            <person name="Nolan M."/>
            <person name="Ohm R."/>
            <person name="Pangilinan J."/>
            <person name="Pereira M."/>
            <person name="Perotto S."/>
            <person name="Peter M."/>
            <person name="Riley R."/>
            <person name="Sitrit Y."/>
            <person name="Stielow B."/>
            <person name="Szollosi G."/>
            <person name="Zifcakova L."/>
            <person name="Stursova M."/>
            <person name="Spatafora J.W."/>
            <person name="Tedersoo L."/>
            <person name="Vaario L.-M."/>
            <person name="Yamada A."/>
            <person name="Yan M."/>
            <person name="Wang P."/>
            <person name="Xu J."/>
            <person name="Bruns T."/>
            <person name="Baldrian P."/>
            <person name="Vilgalys R."/>
            <person name="Henrissat B."/>
            <person name="Grigoriev I.V."/>
            <person name="Hibbett D."/>
            <person name="Nagy L.G."/>
            <person name="Martin F.M."/>
        </authorList>
    </citation>
    <scope>NUCLEOTIDE SEQUENCE</scope>
    <source>
        <strain evidence="2">UH-Tt-Lm1</strain>
    </source>
</reference>
<feature type="region of interest" description="Disordered" evidence="1">
    <location>
        <begin position="66"/>
        <end position="94"/>
    </location>
</feature>
<protein>
    <submittedName>
        <fullName evidence="2">Uncharacterized protein</fullName>
    </submittedName>
</protein>
<evidence type="ECO:0000256" key="1">
    <source>
        <dbReference type="SAM" id="MobiDB-lite"/>
    </source>
</evidence>
<reference evidence="2" key="1">
    <citation type="journal article" date="2020" name="Nat. Commun.">
        <title>Large-scale genome sequencing of mycorrhizal fungi provides insights into the early evolution of symbiotic traits.</title>
        <authorList>
            <person name="Miyauchi S."/>
            <person name="Kiss E."/>
            <person name="Kuo A."/>
            <person name="Drula E."/>
            <person name="Kohler A."/>
            <person name="Sanchez-Garcia M."/>
            <person name="Morin E."/>
            <person name="Andreopoulos B."/>
            <person name="Barry K.W."/>
            <person name="Bonito G."/>
            <person name="Buee M."/>
            <person name="Carver A."/>
            <person name="Chen C."/>
            <person name="Cichocki N."/>
            <person name="Clum A."/>
            <person name="Culley D."/>
            <person name="Crous P.W."/>
            <person name="Fauchery L."/>
            <person name="Girlanda M."/>
            <person name="Hayes R.D."/>
            <person name="Keri Z."/>
            <person name="LaButti K."/>
            <person name="Lipzen A."/>
            <person name="Lombard V."/>
            <person name="Magnuson J."/>
            <person name="Maillard F."/>
            <person name="Murat C."/>
            <person name="Nolan M."/>
            <person name="Ohm R.A."/>
            <person name="Pangilinan J."/>
            <person name="Pereira M.F."/>
            <person name="Perotto S."/>
            <person name="Peter M."/>
            <person name="Pfister S."/>
            <person name="Riley R."/>
            <person name="Sitrit Y."/>
            <person name="Stielow J.B."/>
            <person name="Szollosi G."/>
            <person name="Zifcakova L."/>
            <person name="Stursova M."/>
            <person name="Spatafora J.W."/>
            <person name="Tedersoo L."/>
            <person name="Vaario L.M."/>
            <person name="Yamada A."/>
            <person name="Yan M."/>
            <person name="Wang P."/>
            <person name="Xu J."/>
            <person name="Bruns T."/>
            <person name="Baldrian P."/>
            <person name="Vilgalys R."/>
            <person name="Dunand C."/>
            <person name="Henrissat B."/>
            <person name="Grigoriev I.V."/>
            <person name="Hibbett D."/>
            <person name="Nagy L.G."/>
            <person name="Martin F.M."/>
        </authorList>
    </citation>
    <scope>NUCLEOTIDE SEQUENCE</scope>
    <source>
        <strain evidence="2">UH-Tt-Lm1</strain>
    </source>
</reference>
<dbReference type="AlphaFoldDB" id="A0A9P6HQK0"/>
<evidence type="ECO:0000313" key="2">
    <source>
        <dbReference type="EMBL" id="KAF9792037.1"/>
    </source>
</evidence>
<dbReference type="EMBL" id="WIUZ02000001">
    <property type="protein sequence ID" value="KAF9792037.1"/>
    <property type="molecule type" value="Genomic_DNA"/>
</dbReference>
<comment type="caution">
    <text evidence="2">The sequence shown here is derived from an EMBL/GenBank/DDBJ whole genome shotgun (WGS) entry which is preliminary data.</text>
</comment>
<accession>A0A9P6HQK0</accession>
<keyword evidence="3" id="KW-1185">Reference proteome</keyword>
<gene>
    <name evidence="2" type="ORF">BJ322DRAFT_1102564</name>
</gene>
<feature type="compositionally biased region" description="Polar residues" evidence="1">
    <location>
        <begin position="66"/>
        <end position="82"/>
    </location>
</feature>